<feature type="transmembrane region" description="Helical" evidence="1">
    <location>
        <begin position="12"/>
        <end position="31"/>
    </location>
</feature>
<accession>A0A0F9J8A6</accession>
<name>A0A0F9J8A6_9ZZZZ</name>
<dbReference type="EMBL" id="LAZR01018702">
    <property type="protein sequence ID" value="KKL95337.1"/>
    <property type="molecule type" value="Genomic_DNA"/>
</dbReference>
<comment type="caution">
    <text evidence="2">The sequence shown here is derived from an EMBL/GenBank/DDBJ whole genome shotgun (WGS) entry which is preliminary data.</text>
</comment>
<keyword evidence="1" id="KW-0472">Membrane</keyword>
<organism evidence="2">
    <name type="scientific">marine sediment metagenome</name>
    <dbReference type="NCBI Taxonomy" id="412755"/>
    <lineage>
        <taxon>unclassified sequences</taxon>
        <taxon>metagenomes</taxon>
        <taxon>ecological metagenomes</taxon>
    </lineage>
</organism>
<evidence type="ECO:0000313" key="2">
    <source>
        <dbReference type="EMBL" id="KKL95337.1"/>
    </source>
</evidence>
<dbReference type="AlphaFoldDB" id="A0A0F9J8A6"/>
<keyword evidence="1" id="KW-0812">Transmembrane</keyword>
<sequence>MNNVKFLLFYRWLCVNLFGVALLSIAYINGWVQMAMNADPTGIVMIIGVIFVWGLFICGYKLWNINQ</sequence>
<proteinExistence type="predicted"/>
<feature type="non-terminal residue" evidence="2">
    <location>
        <position position="67"/>
    </location>
</feature>
<keyword evidence="1" id="KW-1133">Transmembrane helix</keyword>
<feature type="transmembrane region" description="Helical" evidence="1">
    <location>
        <begin position="43"/>
        <end position="63"/>
    </location>
</feature>
<gene>
    <name evidence="2" type="ORF">LCGC14_1855650</name>
</gene>
<protein>
    <submittedName>
        <fullName evidence="2">Uncharacterized protein</fullName>
    </submittedName>
</protein>
<reference evidence="2" key="1">
    <citation type="journal article" date="2015" name="Nature">
        <title>Complex archaea that bridge the gap between prokaryotes and eukaryotes.</title>
        <authorList>
            <person name="Spang A."/>
            <person name="Saw J.H."/>
            <person name="Jorgensen S.L."/>
            <person name="Zaremba-Niedzwiedzka K."/>
            <person name="Martijn J."/>
            <person name="Lind A.E."/>
            <person name="van Eijk R."/>
            <person name="Schleper C."/>
            <person name="Guy L."/>
            <person name="Ettema T.J."/>
        </authorList>
    </citation>
    <scope>NUCLEOTIDE SEQUENCE</scope>
</reference>
<evidence type="ECO:0000256" key="1">
    <source>
        <dbReference type="SAM" id="Phobius"/>
    </source>
</evidence>